<feature type="compositionally biased region" description="Low complexity" evidence="1">
    <location>
        <begin position="67"/>
        <end position="80"/>
    </location>
</feature>
<evidence type="ECO:0000313" key="2">
    <source>
        <dbReference type="EMBL" id="CAA9520436.1"/>
    </source>
</evidence>
<dbReference type="AlphaFoldDB" id="A0A6J4TEE7"/>
<dbReference type="EMBL" id="CADCVX010000397">
    <property type="protein sequence ID" value="CAA9520436.1"/>
    <property type="molecule type" value="Genomic_DNA"/>
</dbReference>
<feature type="non-terminal residue" evidence="2">
    <location>
        <position position="103"/>
    </location>
</feature>
<feature type="region of interest" description="Disordered" evidence="1">
    <location>
        <begin position="1"/>
        <end position="103"/>
    </location>
</feature>
<gene>
    <name evidence="2" type="ORF">AVDCRST_MAG91-2163</name>
</gene>
<evidence type="ECO:0000256" key="1">
    <source>
        <dbReference type="SAM" id="MobiDB-lite"/>
    </source>
</evidence>
<name>A0A6J4TEE7_9SPHN</name>
<feature type="non-terminal residue" evidence="2">
    <location>
        <position position="1"/>
    </location>
</feature>
<proteinExistence type="predicted"/>
<sequence>GGGRRHHPRNGDLRRGRSPCGHGGRGGACAHPHQHGGEQRSRRGRTRPFRAAGRHRPRGGQSRAHVGAGRRCGASAAGRGRSARQSRNDQLGRVAQSYGHADL</sequence>
<organism evidence="2">
    <name type="scientific">uncultured Sphingomonadaceae bacterium</name>
    <dbReference type="NCBI Taxonomy" id="169976"/>
    <lineage>
        <taxon>Bacteria</taxon>
        <taxon>Pseudomonadati</taxon>
        <taxon>Pseudomonadota</taxon>
        <taxon>Alphaproteobacteria</taxon>
        <taxon>Sphingomonadales</taxon>
        <taxon>Sphingomonadaceae</taxon>
        <taxon>environmental samples</taxon>
    </lineage>
</organism>
<accession>A0A6J4TEE7</accession>
<feature type="compositionally biased region" description="Basic residues" evidence="1">
    <location>
        <begin position="42"/>
        <end position="58"/>
    </location>
</feature>
<protein>
    <submittedName>
        <fullName evidence="2">Uncharacterized protein</fullName>
    </submittedName>
</protein>
<reference evidence="2" key="1">
    <citation type="submission" date="2020-02" db="EMBL/GenBank/DDBJ databases">
        <authorList>
            <person name="Meier V. D."/>
        </authorList>
    </citation>
    <scope>NUCLEOTIDE SEQUENCE</scope>
    <source>
        <strain evidence="2">AVDCRST_MAG91</strain>
    </source>
</reference>